<dbReference type="PANTHER" id="PTHR48070">
    <property type="entry name" value="ESTERASE OVCA2"/>
    <property type="match status" value="1"/>
</dbReference>
<feature type="domain" description="Serine hydrolase" evidence="3">
    <location>
        <begin position="4"/>
        <end position="199"/>
    </location>
</feature>
<dbReference type="Proteomes" id="UP000016931">
    <property type="component" value="Unassembled WGS sequence"/>
</dbReference>
<reference evidence="4 5" key="1">
    <citation type="journal article" date="2012" name="PLoS Pathog.">
        <title>Diverse lifestyles and strategies of plant pathogenesis encoded in the genomes of eighteen Dothideomycetes fungi.</title>
        <authorList>
            <person name="Ohm R.A."/>
            <person name="Feau N."/>
            <person name="Henrissat B."/>
            <person name="Schoch C.L."/>
            <person name="Horwitz B.A."/>
            <person name="Barry K.W."/>
            <person name="Condon B.J."/>
            <person name="Copeland A.C."/>
            <person name="Dhillon B."/>
            <person name="Glaser F."/>
            <person name="Hesse C.N."/>
            <person name="Kosti I."/>
            <person name="LaButti K."/>
            <person name="Lindquist E.A."/>
            <person name="Lucas S."/>
            <person name="Salamov A.A."/>
            <person name="Bradshaw R.E."/>
            <person name="Ciuffetti L."/>
            <person name="Hamelin R.C."/>
            <person name="Kema G.H.J."/>
            <person name="Lawrence C."/>
            <person name="Scott J.A."/>
            <person name="Spatafora J.W."/>
            <person name="Turgeon B.G."/>
            <person name="de Wit P.J.G.M."/>
            <person name="Zhong S."/>
            <person name="Goodwin S.B."/>
            <person name="Grigoriev I.V."/>
        </authorList>
    </citation>
    <scope>NUCLEOTIDE SEQUENCE [LARGE SCALE GENOMIC DNA]</scope>
    <source>
        <strain evidence="4 5">SO2202</strain>
    </source>
</reference>
<organism evidence="4 5">
    <name type="scientific">Sphaerulina musiva (strain SO2202)</name>
    <name type="common">Poplar stem canker fungus</name>
    <name type="synonym">Septoria musiva</name>
    <dbReference type="NCBI Taxonomy" id="692275"/>
    <lineage>
        <taxon>Eukaryota</taxon>
        <taxon>Fungi</taxon>
        <taxon>Dikarya</taxon>
        <taxon>Ascomycota</taxon>
        <taxon>Pezizomycotina</taxon>
        <taxon>Dothideomycetes</taxon>
        <taxon>Dothideomycetidae</taxon>
        <taxon>Mycosphaerellales</taxon>
        <taxon>Mycosphaerellaceae</taxon>
        <taxon>Sphaerulina</taxon>
    </lineage>
</organism>
<evidence type="ECO:0000259" key="3">
    <source>
        <dbReference type="Pfam" id="PF03959"/>
    </source>
</evidence>
<keyword evidence="5" id="KW-1185">Reference proteome</keyword>
<dbReference type="RefSeq" id="XP_016756141.1">
    <property type="nucleotide sequence ID" value="XM_016907378.1"/>
</dbReference>
<dbReference type="GO" id="GO:0016787">
    <property type="term" value="F:hydrolase activity"/>
    <property type="evidence" value="ECO:0007669"/>
    <property type="project" value="UniProtKB-KW"/>
</dbReference>
<evidence type="ECO:0000256" key="2">
    <source>
        <dbReference type="SAM" id="MobiDB-lite"/>
    </source>
</evidence>
<dbReference type="GO" id="GO:0005737">
    <property type="term" value="C:cytoplasm"/>
    <property type="evidence" value="ECO:0007669"/>
    <property type="project" value="TreeGrafter"/>
</dbReference>
<feature type="compositionally biased region" description="Acidic residues" evidence="2">
    <location>
        <begin position="225"/>
        <end position="237"/>
    </location>
</feature>
<dbReference type="InterPro" id="IPR050593">
    <property type="entry name" value="LovG"/>
</dbReference>
<name>M3C803_SPHMS</name>
<dbReference type="InterPro" id="IPR005645">
    <property type="entry name" value="FSH-like_dom"/>
</dbReference>
<evidence type="ECO:0000313" key="4">
    <source>
        <dbReference type="EMBL" id="EMF08020.1"/>
    </source>
</evidence>
<dbReference type="EMBL" id="KB456272">
    <property type="protein sequence ID" value="EMF08020.1"/>
    <property type="molecule type" value="Genomic_DNA"/>
</dbReference>
<accession>M3C803</accession>
<dbReference type="OMA" id="CYSGFIA"/>
<feature type="region of interest" description="Disordered" evidence="2">
    <location>
        <begin position="1"/>
        <end position="20"/>
    </location>
</feature>
<protein>
    <recommendedName>
        <fullName evidence="3">Serine hydrolase domain-containing protein</fullName>
    </recommendedName>
</protein>
<dbReference type="eggNOG" id="KOG2551">
    <property type="taxonomic scope" value="Eukaryota"/>
</dbReference>
<dbReference type="GeneID" id="27904515"/>
<evidence type="ECO:0000313" key="5">
    <source>
        <dbReference type="Proteomes" id="UP000016931"/>
    </source>
</evidence>
<dbReference type="AlphaFoldDB" id="M3C803"/>
<gene>
    <name evidence="4" type="ORF">SEPMUDRAFT_152327</name>
</gene>
<dbReference type="HOGENOM" id="CLU_051938_2_0_1"/>
<sequence>MKLSPEDVPSLIANSTEDGNGGLRDEAYGWWTRENDSEPYQYRGLDNGLAAIAAVLREEGPFDGVVGFSQGGCAAGMVTALLEDGRKEAFNRHYAAQGGYCFPESFLGEEKGSTVHPAFKFAVSYSGFGASRMQQYRAFYEPKIVTPMMHFIGSVDTVVSEERSLQLVNDCVGGEEAGNGGRVVRHPGGHFLPTSKTSVVPLVAFIREVMNGQAGSGNSHGGAEKEEESVEDMDVPF</sequence>
<proteinExistence type="predicted"/>
<dbReference type="Pfam" id="PF03959">
    <property type="entry name" value="FSH1"/>
    <property type="match status" value="1"/>
</dbReference>
<evidence type="ECO:0000256" key="1">
    <source>
        <dbReference type="ARBA" id="ARBA00022801"/>
    </source>
</evidence>
<dbReference type="GO" id="GO:0019748">
    <property type="term" value="P:secondary metabolic process"/>
    <property type="evidence" value="ECO:0007669"/>
    <property type="project" value="TreeGrafter"/>
</dbReference>
<dbReference type="PANTHER" id="PTHR48070:SF6">
    <property type="entry name" value="ESTERASE OVCA2"/>
    <property type="match status" value="1"/>
</dbReference>
<dbReference type="STRING" id="692275.M3C803"/>
<dbReference type="SUPFAM" id="SSF53474">
    <property type="entry name" value="alpha/beta-Hydrolases"/>
    <property type="match status" value="1"/>
</dbReference>
<dbReference type="OrthoDB" id="2094269at2759"/>
<keyword evidence="1" id="KW-0378">Hydrolase</keyword>
<dbReference type="InterPro" id="IPR029058">
    <property type="entry name" value="AB_hydrolase_fold"/>
</dbReference>
<dbReference type="GO" id="GO:0005634">
    <property type="term" value="C:nucleus"/>
    <property type="evidence" value="ECO:0007669"/>
    <property type="project" value="TreeGrafter"/>
</dbReference>
<feature type="region of interest" description="Disordered" evidence="2">
    <location>
        <begin position="213"/>
        <end position="237"/>
    </location>
</feature>
<dbReference type="Gene3D" id="3.40.50.1820">
    <property type="entry name" value="alpha/beta hydrolase"/>
    <property type="match status" value="1"/>
</dbReference>